<evidence type="ECO:0000256" key="4">
    <source>
        <dbReference type="ARBA" id="ARBA00023315"/>
    </source>
</evidence>
<dbReference type="GO" id="GO:0005829">
    <property type="term" value="C:cytosol"/>
    <property type="evidence" value="ECO:0007669"/>
    <property type="project" value="TreeGrafter"/>
</dbReference>
<organism evidence="9 10">
    <name type="scientific">Candidatus Anaerobiospirillum pullistercoris</name>
    <dbReference type="NCBI Taxonomy" id="2838452"/>
    <lineage>
        <taxon>Bacteria</taxon>
        <taxon>Pseudomonadati</taxon>
        <taxon>Pseudomonadota</taxon>
        <taxon>Gammaproteobacteria</taxon>
        <taxon>Aeromonadales</taxon>
        <taxon>Succinivibrionaceae</taxon>
        <taxon>Anaerobiospirillum</taxon>
    </lineage>
</organism>
<dbReference type="GO" id="GO:0004314">
    <property type="term" value="F:[acyl-carrier-protein] S-malonyltransferase activity"/>
    <property type="evidence" value="ECO:0007669"/>
    <property type="project" value="UniProtKB-EC"/>
</dbReference>
<dbReference type="Gene3D" id="3.40.366.10">
    <property type="entry name" value="Malonyl-Coenzyme A Acyl Carrier Protein, domain 2"/>
    <property type="match status" value="1"/>
</dbReference>
<evidence type="ECO:0000256" key="6">
    <source>
        <dbReference type="PIRNR" id="PIRNR000446"/>
    </source>
</evidence>
<keyword evidence="3 6" id="KW-0808">Transferase</keyword>
<dbReference type="InterPro" id="IPR050858">
    <property type="entry name" value="Mal-CoA-ACP_Trans/PKS_FabD"/>
</dbReference>
<sequence>MKTFAVVFPGQGSQFVGMFADFMSNQVVAQTFAEANEALGYDLKSLVLNGPEAELNKTEVTQPAILTASIAAYRAFCAAAPELKPQACAGHSLGEYSALVAAGALSLGDAVRLVRLRGQAMQEAVPAGVGAMMAVLGLSDEDVVAGCAEASKDGEGVWAANFNTPGQVVISGAAAAVERAGEIFKGKGARRCVPLAVSVPSHCPMMQSAADKLAAALEGIELKDAQIPVYANVLAAPVTAKADIVDCLVKQLVGSVRWAESVQKMKADGIEALIEMGPNKVLCGLNRKIDKSLVLGNVDSDEHLQAVIETLQG</sequence>
<evidence type="ECO:0000256" key="2">
    <source>
        <dbReference type="ARBA" id="ARBA00018953"/>
    </source>
</evidence>
<reference evidence="9" key="1">
    <citation type="journal article" date="2021" name="PeerJ">
        <title>Extensive microbial diversity within the chicken gut microbiome revealed by metagenomics and culture.</title>
        <authorList>
            <person name="Gilroy R."/>
            <person name="Ravi A."/>
            <person name="Getino M."/>
            <person name="Pursley I."/>
            <person name="Horton D.L."/>
            <person name="Alikhan N.F."/>
            <person name="Baker D."/>
            <person name="Gharbi K."/>
            <person name="Hall N."/>
            <person name="Watson M."/>
            <person name="Adriaenssens E.M."/>
            <person name="Foster-Nyarko E."/>
            <person name="Jarju S."/>
            <person name="Secka A."/>
            <person name="Antonio M."/>
            <person name="Oren A."/>
            <person name="Chaudhuri R.R."/>
            <person name="La Ragione R."/>
            <person name="Hildebrand F."/>
            <person name="Pallen M.J."/>
        </authorList>
    </citation>
    <scope>NUCLEOTIDE SEQUENCE</scope>
    <source>
        <strain evidence="9">USASDec5-558</strain>
    </source>
</reference>
<keyword evidence="4 6" id="KW-0012">Acyltransferase</keyword>
<evidence type="ECO:0000256" key="5">
    <source>
        <dbReference type="ARBA" id="ARBA00048462"/>
    </source>
</evidence>
<dbReference type="InterPro" id="IPR004410">
    <property type="entry name" value="Malonyl_CoA-ACP_transAc_FabD"/>
</dbReference>
<dbReference type="PANTHER" id="PTHR42681">
    <property type="entry name" value="MALONYL-COA-ACYL CARRIER PROTEIN TRANSACYLASE, MITOCHONDRIAL"/>
    <property type="match status" value="1"/>
</dbReference>
<evidence type="ECO:0000313" key="10">
    <source>
        <dbReference type="Proteomes" id="UP000886829"/>
    </source>
</evidence>
<dbReference type="Pfam" id="PF00698">
    <property type="entry name" value="Acyl_transf_1"/>
    <property type="match status" value="1"/>
</dbReference>
<protein>
    <recommendedName>
        <fullName evidence="2 6">Malonyl CoA-acyl carrier protein transacylase</fullName>
        <ecNumber evidence="1 6">2.3.1.39</ecNumber>
    </recommendedName>
</protein>
<dbReference type="InterPro" id="IPR014043">
    <property type="entry name" value="Acyl_transferase_dom"/>
</dbReference>
<gene>
    <name evidence="9" type="primary">fabD</name>
    <name evidence="9" type="ORF">H9850_10665</name>
</gene>
<evidence type="ECO:0000259" key="8">
    <source>
        <dbReference type="SMART" id="SM00827"/>
    </source>
</evidence>
<dbReference type="PANTHER" id="PTHR42681:SF1">
    <property type="entry name" value="MALONYL-COA-ACYL CARRIER PROTEIN TRANSACYLASE, MITOCHONDRIAL"/>
    <property type="match status" value="1"/>
</dbReference>
<dbReference type="SMART" id="SM00827">
    <property type="entry name" value="PKS_AT"/>
    <property type="match status" value="1"/>
</dbReference>
<evidence type="ECO:0000313" key="9">
    <source>
        <dbReference type="EMBL" id="HIX57914.1"/>
    </source>
</evidence>
<dbReference type="Proteomes" id="UP000886829">
    <property type="component" value="Unassembled WGS sequence"/>
</dbReference>
<evidence type="ECO:0000256" key="1">
    <source>
        <dbReference type="ARBA" id="ARBA00013258"/>
    </source>
</evidence>
<dbReference type="Gene3D" id="3.30.70.250">
    <property type="entry name" value="Malonyl-CoA ACP transacylase, ACP-binding"/>
    <property type="match status" value="1"/>
</dbReference>
<dbReference type="AlphaFoldDB" id="A0A9D1WEY6"/>
<dbReference type="GO" id="GO:0006633">
    <property type="term" value="P:fatty acid biosynthetic process"/>
    <property type="evidence" value="ECO:0007669"/>
    <property type="project" value="TreeGrafter"/>
</dbReference>
<comment type="similarity">
    <text evidence="6">Belongs to the fabD family.</text>
</comment>
<dbReference type="PIRSF" id="PIRSF000446">
    <property type="entry name" value="Mct"/>
    <property type="match status" value="1"/>
</dbReference>
<dbReference type="SUPFAM" id="SSF52151">
    <property type="entry name" value="FabD/lysophospholipase-like"/>
    <property type="match status" value="1"/>
</dbReference>
<dbReference type="InterPro" id="IPR001227">
    <property type="entry name" value="Ac_transferase_dom_sf"/>
</dbReference>
<feature type="active site" evidence="7">
    <location>
        <position position="202"/>
    </location>
</feature>
<comment type="caution">
    <text evidence="9">The sequence shown here is derived from an EMBL/GenBank/DDBJ whole genome shotgun (WGS) entry which is preliminary data.</text>
</comment>
<reference evidence="9" key="2">
    <citation type="submission" date="2021-04" db="EMBL/GenBank/DDBJ databases">
        <authorList>
            <person name="Gilroy R."/>
        </authorList>
    </citation>
    <scope>NUCLEOTIDE SEQUENCE</scope>
    <source>
        <strain evidence="9">USASDec5-558</strain>
    </source>
</reference>
<proteinExistence type="inferred from homology"/>
<dbReference type="NCBIfam" id="TIGR00128">
    <property type="entry name" value="fabD"/>
    <property type="match status" value="1"/>
</dbReference>
<dbReference type="EMBL" id="DXEV01000215">
    <property type="protein sequence ID" value="HIX57914.1"/>
    <property type="molecule type" value="Genomic_DNA"/>
</dbReference>
<dbReference type="FunFam" id="3.30.70.250:FF:000001">
    <property type="entry name" value="Malonyl CoA-acyl carrier protein transacylase"/>
    <property type="match status" value="1"/>
</dbReference>
<dbReference type="InterPro" id="IPR016035">
    <property type="entry name" value="Acyl_Trfase/lysoPLipase"/>
</dbReference>
<feature type="domain" description="Malonyl-CoA:ACP transacylase (MAT)" evidence="8">
    <location>
        <begin position="7"/>
        <end position="289"/>
    </location>
</feature>
<name>A0A9D1WEY6_9GAMM</name>
<feature type="active site" evidence="7">
    <location>
        <position position="92"/>
    </location>
</feature>
<comment type="catalytic activity">
    <reaction evidence="5 6">
        <text>holo-[ACP] + malonyl-CoA = malonyl-[ACP] + CoA</text>
        <dbReference type="Rhea" id="RHEA:41792"/>
        <dbReference type="Rhea" id="RHEA-COMP:9623"/>
        <dbReference type="Rhea" id="RHEA-COMP:9685"/>
        <dbReference type="ChEBI" id="CHEBI:57287"/>
        <dbReference type="ChEBI" id="CHEBI:57384"/>
        <dbReference type="ChEBI" id="CHEBI:64479"/>
        <dbReference type="ChEBI" id="CHEBI:78449"/>
        <dbReference type="EC" id="2.3.1.39"/>
    </reaction>
</comment>
<dbReference type="InterPro" id="IPR024925">
    <property type="entry name" value="Malonyl_CoA-ACP_transAc"/>
</dbReference>
<evidence type="ECO:0000256" key="7">
    <source>
        <dbReference type="PIRSR" id="PIRSR000446-1"/>
    </source>
</evidence>
<dbReference type="EC" id="2.3.1.39" evidence="1 6"/>
<accession>A0A9D1WEY6</accession>
<evidence type="ECO:0000256" key="3">
    <source>
        <dbReference type="ARBA" id="ARBA00022679"/>
    </source>
</evidence>
<dbReference type="InterPro" id="IPR016036">
    <property type="entry name" value="Malonyl_transacylase_ACP-bd"/>
</dbReference>
<dbReference type="SUPFAM" id="SSF55048">
    <property type="entry name" value="Probable ACP-binding domain of malonyl-CoA ACP transacylase"/>
    <property type="match status" value="1"/>
</dbReference>